<keyword evidence="2" id="KW-0285">Flavoprotein</keyword>
<name>A0A1I7NFJ9_9HYPH</name>
<keyword evidence="4" id="KW-0560">Oxidoreductase</keyword>
<dbReference type="SUPFAM" id="SSF51905">
    <property type="entry name" value="FAD/NAD(P)-binding domain"/>
    <property type="match status" value="1"/>
</dbReference>
<dbReference type="RefSeq" id="WP_092867523.1">
    <property type="nucleotide sequence ID" value="NZ_FPCH01000002.1"/>
</dbReference>
<dbReference type="PANTHER" id="PTHR43104:SF4">
    <property type="entry name" value="L-2-HYDROXYGLUTARATE DEHYDROGENASE, MITOCHONDRIAL"/>
    <property type="match status" value="1"/>
</dbReference>
<dbReference type="InterPro" id="IPR036188">
    <property type="entry name" value="FAD/NAD-bd_sf"/>
</dbReference>
<evidence type="ECO:0000256" key="5">
    <source>
        <dbReference type="ARBA" id="ARBA00037941"/>
    </source>
</evidence>
<dbReference type="Gene3D" id="3.50.50.60">
    <property type="entry name" value="FAD/NAD(P)-binding domain"/>
    <property type="match status" value="1"/>
</dbReference>
<keyword evidence="8" id="KW-1185">Reference proteome</keyword>
<dbReference type="Pfam" id="PF01266">
    <property type="entry name" value="DAO"/>
    <property type="match status" value="1"/>
</dbReference>
<dbReference type="PANTHER" id="PTHR43104">
    <property type="entry name" value="L-2-HYDROXYGLUTARATE DEHYDROGENASE, MITOCHONDRIAL"/>
    <property type="match status" value="1"/>
</dbReference>
<organism evidence="7 8">
    <name type="scientific">Hyphomicrobium facile</name>
    <dbReference type="NCBI Taxonomy" id="51670"/>
    <lineage>
        <taxon>Bacteria</taxon>
        <taxon>Pseudomonadati</taxon>
        <taxon>Pseudomonadota</taxon>
        <taxon>Alphaproteobacteria</taxon>
        <taxon>Hyphomicrobiales</taxon>
        <taxon>Hyphomicrobiaceae</taxon>
        <taxon>Hyphomicrobium</taxon>
    </lineage>
</organism>
<dbReference type="InterPro" id="IPR006076">
    <property type="entry name" value="FAD-dep_OxRdtase"/>
</dbReference>
<dbReference type="AlphaFoldDB" id="A0A1I7NFJ9"/>
<reference evidence="8" key="1">
    <citation type="submission" date="2016-10" db="EMBL/GenBank/DDBJ databases">
        <authorList>
            <person name="Varghese N."/>
            <person name="Submissions S."/>
        </authorList>
    </citation>
    <scope>NUCLEOTIDE SEQUENCE [LARGE SCALE GENOMIC DNA]</scope>
    <source>
        <strain evidence="8">DSM 1565</strain>
    </source>
</reference>
<gene>
    <name evidence="7" type="ORF">SAMN04488557_1990</name>
</gene>
<dbReference type="Proteomes" id="UP000199423">
    <property type="component" value="Unassembled WGS sequence"/>
</dbReference>
<sequence length="372" mass="40167">MPVEVETVIVGAGVVGLAIAAELASLGKDVLILERHHTFGTETSSRNSEVIHAGIYYPEGSLRAKLCVEGRERLYAFAEDYKVPFNRCGKLLVATSEAEIEQLAAIEVKAARNGVHDLTPLTAAEAHRLEPDIRCVAATLSPSTGVIDSHLFMAALETRLLDAGGQIAFNSEVVGVKAMTDGEFRLSILSANEVSELSCARLINAAGLSATRVGRMLEPTKSEYVVPGLYPAKGHYFALPARAPFKHLIYPMPTPDALGIHLTLDISGGARFGPDIFWQDDIDYTFVDVDARREIFAKEIKRYWPALPEGALVPAYTGIRPKIYSNGMPPADFAIHGEQQHGIPGFVGLYGIESPGLTSALAIAAYVQRLLN</sequence>
<evidence type="ECO:0000256" key="2">
    <source>
        <dbReference type="ARBA" id="ARBA00022630"/>
    </source>
</evidence>
<evidence type="ECO:0000256" key="1">
    <source>
        <dbReference type="ARBA" id="ARBA00001974"/>
    </source>
</evidence>
<evidence type="ECO:0000313" key="7">
    <source>
        <dbReference type="EMBL" id="SFV33442.1"/>
    </source>
</evidence>
<accession>A0A1I7NFJ9</accession>
<feature type="domain" description="FAD dependent oxidoreductase" evidence="6">
    <location>
        <begin position="7"/>
        <end position="367"/>
    </location>
</feature>
<protein>
    <submittedName>
        <fullName evidence="7">L-2-hydroxyglutarate oxidase LhgO</fullName>
    </submittedName>
</protein>
<keyword evidence="3" id="KW-0274">FAD</keyword>
<dbReference type="Gene3D" id="3.30.9.10">
    <property type="entry name" value="D-Amino Acid Oxidase, subunit A, domain 2"/>
    <property type="match status" value="1"/>
</dbReference>
<dbReference type="STRING" id="51670.SAMN04488557_1990"/>
<evidence type="ECO:0000313" key="8">
    <source>
        <dbReference type="Proteomes" id="UP000199423"/>
    </source>
</evidence>
<proteinExistence type="inferred from homology"/>
<dbReference type="GO" id="GO:0047545">
    <property type="term" value="F:(S)-2-hydroxyglutarate dehydrogenase activity"/>
    <property type="evidence" value="ECO:0007669"/>
    <property type="project" value="TreeGrafter"/>
</dbReference>
<evidence type="ECO:0000256" key="3">
    <source>
        <dbReference type="ARBA" id="ARBA00022827"/>
    </source>
</evidence>
<dbReference type="OrthoDB" id="9801699at2"/>
<comment type="similarity">
    <text evidence="5">Belongs to the L2HGDH family.</text>
</comment>
<comment type="cofactor">
    <cofactor evidence="1">
        <name>FAD</name>
        <dbReference type="ChEBI" id="CHEBI:57692"/>
    </cofactor>
</comment>
<dbReference type="EMBL" id="FPCH01000002">
    <property type="protein sequence ID" value="SFV33442.1"/>
    <property type="molecule type" value="Genomic_DNA"/>
</dbReference>
<evidence type="ECO:0000256" key="4">
    <source>
        <dbReference type="ARBA" id="ARBA00023002"/>
    </source>
</evidence>
<evidence type="ECO:0000259" key="6">
    <source>
        <dbReference type="Pfam" id="PF01266"/>
    </source>
</evidence>